<protein>
    <submittedName>
        <fullName evidence="5">Sensory domain found in PocR</fullName>
    </submittedName>
</protein>
<dbReference type="Pfam" id="PF25474">
    <property type="entry name" value="TPR_TmcB"/>
    <property type="match status" value="1"/>
</dbReference>
<feature type="region of interest" description="Disordered" evidence="1">
    <location>
        <begin position="1268"/>
        <end position="1296"/>
    </location>
</feature>
<evidence type="ECO:0000259" key="3">
    <source>
        <dbReference type="Pfam" id="PF10114"/>
    </source>
</evidence>
<dbReference type="Pfam" id="PF10114">
    <property type="entry name" value="PocR"/>
    <property type="match status" value="1"/>
</dbReference>
<evidence type="ECO:0000259" key="4">
    <source>
        <dbReference type="Pfam" id="PF25474"/>
    </source>
</evidence>
<feature type="transmembrane region" description="Helical" evidence="2">
    <location>
        <begin position="1329"/>
        <end position="1352"/>
    </location>
</feature>
<feature type="transmembrane region" description="Helical" evidence="2">
    <location>
        <begin position="310"/>
        <end position="331"/>
    </location>
</feature>
<reference evidence="5" key="1">
    <citation type="submission" date="2021-05" db="EMBL/GenBank/DDBJ databases">
        <title>A free-living protist that lacks canonical eukaryotic 1 DNA replication and segregation systems.</title>
        <authorList>
            <person name="Salas-Leiva D.E."/>
            <person name="Tromer E.C."/>
            <person name="Curtis B.A."/>
            <person name="Jerlstrom-Hultqvist J."/>
            <person name="Kolisko M."/>
            <person name="Yi Z."/>
            <person name="Salas-Leiva J.S."/>
            <person name="Gallot-Lavallee L."/>
            <person name="Kops G.J.P.L."/>
            <person name="Archibald J.M."/>
            <person name="Simpson A.G.B."/>
            <person name="Roger A.J."/>
        </authorList>
    </citation>
    <scope>NUCLEOTIDE SEQUENCE</scope>
    <source>
        <strain evidence="5">BICM</strain>
    </source>
</reference>
<feature type="transmembrane region" description="Helical" evidence="2">
    <location>
        <begin position="1808"/>
        <end position="1838"/>
    </location>
</feature>
<feature type="compositionally biased region" description="Low complexity" evidence="1">
    <location>
        <begin position="900"/>
        <end position="923"/>
    </location>
</feature>
<evidence type="ECO:0000256" key="2">
    <source>
        <dbReference type="SAM" id="Phobius"/>
    </source>
</evidence>
<evidence type="ECO:0000313" key="5">
    <source>
        <dbReference type="EMBL" id="KAG9394570.1"/>
    </source>
</evidence>
<sequence length="2072" mass="226470">MEDLEDAALALAAAPLPPVTEEPPLRGDLLDYSPFTRQRYGSLMKALDEIFCHIQEPSMIQKHIGELSPFLTYDPDRQDVSSTEKTLSALFDMDAIQVLVDKFTEYGKCGSIITDNSGVPLSEASRLSTICANHIRTTERGAQRCYNSDQQFGSLSFERTTTGLCHTGALTDGGCAIQLDGVQIASFLIGGVATSTPNVETGKIMIGLAKDIGADPHDMVEAYRRTRRLTMAEVQTLGESLYFISNFISQQASRNFAARRAARLQSISVDTGSNASNNGRNTIGDIMNSGLAAKLYALWWKPTDRAVHDWFKLTSVVCIMCLLLLPFIAAFSVAAPMSDMAMLIRNILITVVAPTLLSVVPTWGSVLLPLAIIVLEYAGPVLVLVALYNGQETLFNAARHFGRYMVIGLTTVLLTYLFLPLGFLAGRTPFRIIYAIDTDDELTSTFTQIIPDVLALLLLFVALAGLGLHSMSFAFAPSLVGVNTLRELLLLSVHVSVAFVGAAIGAVEFDDAGMSDGTRIAARLFAVAMSLASLLVSLGFIAVSTIWVIGRHQKSVAATLALTALASLVLLVGSVWSAVAFIIGYNDTLALATGGALSVLALLLIAAPALTVTLLHIRTRYAEELVFAIMFSETGKAAVKPLNVLRCVFKRGHRAEMVRLVGNTALKNLKIADLSGISVNNLELGVRPLVHHERKLFGLSGITPAIENNLYGGANMILRRACVAYSPDITAPLRLTLLTIATMSASSINTAPAVLQSISEECLSRGRLDHSMYEFAMRRYIEQMEHIYTLGGRDNAASFLEVQSKLSQARSHHLRTLVQVSKFWPLLLRRRPDLPLIIKHARTIGISTNKANLLYTRLFRRYPDNPTVREWYILFLDSVMQDHARAQQLRTETVDDDIKSVSSDGSGSSFSASSTGTSATGGVEQNTSSTFFRMLIGAAVINVMMIVIICTFLCILSEVFRSDMGATKDLHDVSFAVEEGSFFSSLLYLNDTRLDALDLDDPLATSISAAATVIKGHHDFLIDMDHGGNEYYYFYEPDEVPVIPARVARKTWGIAAGIANELDVIANTMSVSPADLTSGDQTTLYAHAQAVVSENFDSFAEIISLIQRLDHDSILNMIYVAAISLILLIVTQLALTVILVFWIIFRSFIAEVVSCDVSLTNCLSVSRAQVRRQMRLVGMAKSKFKDIDVLDFDQDLQEDLNDELDNVDDDDYITKKQLSVSQAARLDEDDDEGDDSDEIADTTTDTRKVRIAFQEVEQVPNVKSAFEMAAEESSGSDAMPSFAEDDSDEESPRHRPNVMTKIVKKLKRRGSGSVKQLRKQMSTMGTTQILWSLAGVAGLLLAMAAMAGYIIYGTLLQMSISSIDDETLDLLDRATVQYAGSFGYLQMDSAGFAVNGTTSRLDSYVSRHNSPTSVTLGFTLSEFVPKMWMSDEMVTAQTLKQQLLYYMDVAVSIAAYGHGFTSDITTGLSVDWNYTGETYYAQDVEEYSRSVWYTNKTSDTTLAAADQLALAQAILFDDKVSEIFTDIMDNMFAIPSFLVDAIDDNLGAYSFTTNIVTIIIIMIVATLALLPAVVYGARPSMLRSSMARRISIIALACLVAMLIPMLANVGFRCYVVLSIDPDSIATASAELSSVLEQVIDVDMSFMYHVQRYVFTGDESILTKIDSIITTMQATTGLLYTLSADATQSTAFVNAAASHNNLVNALDIAVVLAASANGHTIMNDRILTRTWNSSDSTTARPVDATRFTNETYDLARSDAEKQAMAESLCLTDPVTYADYQDCTHYVAKVYTDYRDGILGDLQNAYDIKFYATFATIAILVPVLGVVTFVLLPLFTTAAFTRSIAKRGQDSKHHQKQVLNRTLRSDFIAGVGLLLSVTVLTAFCASSIMGAFVAIYRVYVFVSNTAKTDSLLLKSGTRAALSYEHPASVHPNMLAEEITELESSVFDAFNSGYLDYVFAGAFVDGLSPQIAQYTATLTRFESTSVLSSDSDRSATLIPVLKETYAVASGANEMFNNRYDRMDLLVSFNEVVMIVAAIITCAFIAAVYTIGLRAIFRHLMSYSGSLNLLQSYLVR</sequence>
<evidence type="ECO:0000256" key="1">
    <source>
        <dbReference type="SAM" id="MobiDB-lite"/>
    </source>
</evidence>
<feature type="transmembrane region" description="Helical" evidence="2">
    <location>
        <begin position="1865"/>
        <end position="1894"/>
    </location>
</feature>
<dbReference type="EMBL" id="JAHDYR010000014">
    <property type="protein sequence ID" value="KAG9394570.1"/>
    <property type="molecule type" value="Genomic_DNA"/>
</dbReference>
<comment type="caution">
    <text evidence="5">The sequence shown here is derived from an EMBL/GenBank/DDBJ whole genome shotgun (WGS) entry which is preliminary data.</text>
</comment>
<feature type="transmembrane region" description="Helical" evidence="2">
    <location>
        <begin position="1589"/>
        <end position="1611"/>
    </location>
</feature>
<feature type="transmembrane region" description="Helical" evidence="2">
    <location>
        <begin position="935"/>
        <end position="960"/>
    </location>
</feature>
<dbReference type="InterPro" id="IPR018771">
    <property type="entry name" value="PocR_dom"/>
</dbReference>
<feature type="transmembrane region" description="Helical" evidence="2">
    <location>
        <begin position="343"/>
        <end position="360"/>
    </location>
</feature>
<dbReference type="Proteomes" id="UP000717585">
    <property type="component" value="Unassembled WGS sequence"/>
</dbReference>
<dbReference type="PANTHER" id="PTHR31600:SF2">
    <property type="entry name" value="GAMETE ENRICHED GENE 10 PROTEIN-RELATED"/>
    <property type="match status" value="1"/>
</dbReference>
<feature type="transmembrane region" description="Helical" evidence="2">
    <location>
        <begin position="453"/>
        <end position="476"/>
    </location>
</feature>
<feature type="domain" description="TmcB/TmcC TPR repeats" evidence="4">
    <location>
        <begin position="790"/>
        <end position="892"/>
    </location>
</feature>
<feature type="region of interest" description="Disordered" evidence="1">
    <location>
        <begin position="898"/>
        <end position="923"/>
    </location>
</feature>
<feature type="transmembrane region" description="Helical" evidence="2">
    <location>
        <begin position="1555"/>
        <end position="1577"/>
    </location>
</feature>
<feature type="domain" description="PocR" evidence="3">
    <location>
        <begin position="90"/>
        <end position="252"/>
    </location>
</feature>
<feature type="transmembrane region" description="Helical" evidence="2">
    <location>
        <begin position="589"/>
        <end position="615"/>
    </location>
</feature>
<feature type="transmembrane region" description="Helical" evidence="2">
    <location>
        <begin position="488"/>
        <end position="507"/>
    </location>
</feature>
<evidence type="ECO:0000313" key="6">
    <source>
        <dbReference type="Proteomes" id="UP000717585"/>
    </source>
</evidence>
<gene>
    <name evidence="5" type="ORF">J8273_3820</name>
</gene>
<keyword evidence="2" id="KW-1133">Transmembrane helix</keyword>
<accession>A0A8J6EAE1</accession>
<feature type="transmembrane region" description="Helical" evidence="2">
    <location>
        <begin position="401"/>
        <end position="419"/>
    </location>
</feature>
<feature type="transmembrane region" description="Helical" evidence="2">
    <location>
        <begin position="2028"/>
        <end position="2053"/>
    </location>
</feature>
<name>A0A8J6EAE1_9EUKA</name>
<feature type="compositionally biased region" description="Acidic residues" evidence="1">
    <location>
        <begin position="1227"/>
        <end position="1240"/>
    </location>
</feature>
<feature type="transmembrane region" description="Helical" evidence="2">
    <location>
        <begin position="527"/>
        <end position="549"/>
    </location>
</feature>
<keyword evidence="2" id="KW-0812">Transmembrane</keyword>
<dbReference type="PANTHER" id="PTHR31600">
    <property type="entry name" value="TINY MACROCYSTS PROTEIN B-RELATED"/>
    <property type="match status" value="1"/>
</dbReference>
<feature type="transmembrane region" description="Helical" evidence="2">
    <location>
        <begin position="556"/>
        <end position="583"/>
    </location>
</feature>
<dbReference type="InterPro" id="IPR057352">
    <property type="entry name" value="TPR_TmcB/C"/>
</dbReference>
<feature type="region of interest" description="Disordered" evidence="1">
    <location>
        <begin position="1223"/>
        <end position="1243"/>
    </location>
</feature>
<keyword evidence="6" id="KW-1185">Reference proteome</keyword>
<dbReference type="InterPro" id="IPR052994">
    <property type="entry name" value="Tiny_macrocysts_regulators"/>
</dbReference>
<feature type="transmembrane region" description="Helical" evidence="2">
    <location>
        <begin position="366"/>
        <end position="389"/>
    </location>
</feature>
<organism evidence="5 6">
    <name type="scientific">Carpediemonas membranifera</name>
    <dbReference type="NCBI Taxonomy" id="201153"/>
    <lineage>
        <taxon>Eukaryota</taxon>
        <taxon>Metamonada</taxon>
        <taxon>Carpediemonas-like organisms</taxon>
        <taxon>Carpediemonas</taxon>
    </lineage>
</organism>
<proteinExistence type="predicted"/>
<feature type="transmembrane region" description="Helical" evidence="2">
    <location>
        <begin position="1118"/>
        <end position="1145"/>
    </location>
</feature>
<keyword evidence="2" id="KW-0472">Membrane</keyword>